<organism evidence="2 3">
    <name type="scientific">Providencia sneebia DSM 19967</name>
    <dbReference type="NCBI Taxonomy" id="1141660"/>
    <lineage>
        <taxon>Bacteria</taxon>
        <taxon>Pseudomonadati</taxon>
        <taxon>Pseudomonadota</taxon>
        <taxon>Gammaproteobacteria</taxon>
        <taxon>Enterobacterales</taxon>
        <taxon>Morganellaceae</taxon>
        <taxon>Providencia</taxon>
    </lineage>
</organism>
<dbReference type="AlphaFoldDB" id="K8W5W0"/>
<proteinExistence type="predicted"/>
<dbReference type="PANTHER" id="PTHR34387:SF1">
    <property type="entry name" value="PERIPLASMIC IMMUNOGENIC PROTEIN"/>
    <property type="match status" value="1"/>
</dbReference>
<dbReference type="GO" id="GO:0006974">
    <property type="term" value="P:DNA damage response"/>
    <property type="evidence" value="ECO:0007669"/>
    <property type="project" value="TreeGrafter"/>
</dbReference>
<feature type="chain" id="PRO_5003921211" evidence="1">
    <location>
        <begin position="22"/>
        <end position="244"/>
    </location>
</feature>
<dbReference type="HOGENOM" id="CLU_080344_3_0_6"/>
<dbReference type="EMBL" id="AKKN01000010">
    <property type="protein sequence ID" value="EKT55899.1"/>
    <property type="molecule type" value="Genomic_DNA"/>
</dbReference>
<protein>
    <submittedName>
        <fullName evidence="2">Oxidative stress defense protein</fullName>
    </submittedName>
</protein>
<keyword evidence="3" id="KW-1185">Reference proteome</keyword>
<name>K8W5W0_9GAMM</name>
<dbReference type="NCBIfam" id="NF008299">
    <property type="entry name" value="PRK11087.1"/>
    <property type="match status" value="1"/>
</dbReference>
<gene>
    <name evidence="2" type="ORF">OO7_13059</name>
</gene>
<dbReference type="InterPro" id="IPR007497">
    <property type="entry name" value="SIMPL/DUF541"/>
</dbReference>
<feature type="signal peptide" evidence="1">
    <location>
        <begin position="1"/>
        <end position="21"/>
    </location>
</feature>
<keyword evidence="1" id="KW-0732">Signal</keyword>
<dbReference type="RefSeq" id="WP_008916365.1">
    <property type="nucleotide sequence ID" value="NZ_CM001773.1"/>
</dbReference>
<dbReference type="PANTHER" id="PTHR34387">
    <property type="entry name" value="SLR1258 PROTEIN"/>
    <property type="match status" value="1"/>
</dbReference>
<evidence type="ECO:0000313" key="3">
    <source>
        <dbReference type="Proteomes" id="UP000010290"/>
    </source>
</evidence>
<evidence type="ECO:0000256" key="1">
    <source>
        <dbReference type="SAM" id="SignalP"/>
    </source>
</evidence>
<accession>K8W5W0</accession>
<dbReference type="Gene3D" id="3.30.70.2970">
    <property type="entry name" value="Protein of unknown function (DUF541), domain 2"/>
    <property type="match status" value="1"/>
</dbReference>
<evidence type="ECO:0000313" key="2">
    <source>
        <dbReference type="EMBL" id="EKT55899.1"/>
    </source>
</evidence>
<dbReference type="PATRIC" id="fig|1141660.3.peg.2606"/>
<dbReference type="InterPro" id="IPR052022">
    <property type="entry name" value="26kDa_periplasmic_antigen"/>
</dbReference>
<dbReference type="Pfam" id="PF04402">
    <property type="entry name" value="SIMPL"/>
    <property type="match status" value="1"/>
</dbReference>
<comment type="caution">
    <text evidence="2">The sequence shown here is derived from an EMBL/GenBank/DDBJ whole genome shotgun (WGS) entry which is preliminary data.</text>
</comment>
<sequence length="244" mass="26452">MKLKSLVLAAMMAGIAVPAMAQANPLLEGPHITTSGNAVVKAVPDMATLNINVEVTEKDAAAAKAAVDKRVAEYFEFLNKNGIDKKDINAANVRTQPKYEYSKSAEKSSVTGYTAIRSVEVKVTNLDQLNTLLDGALTAGLNEINSVQFGVNNPQQYRNEAREKAIKDAIEQATALAKGFNVQLGPVYSINYRAPEAVPYPAPVMRFNAKVAMSAAPESDINETYGKQNIDFNDQVDVVFELKR</sequence>
<dbReference type="OrthoDB" id="5985609at2"/>
<dbReference type="Proteomes" id="UP000010290">
    <property type="component" value="Chromosome"/>
</dbReference>
<dbReference type="Gene3D" id="3.30.110.170">
    <property type="entry name" value="Protein of unknown function (DUF541), domain 1"/>
    <property type="match status" value="1"/>
</dbReference>
<reference evidence="2 3" key="1">
    <citation type="journal article" date="2012" name="BMC Genomics">
        <title>Comparative genomics of bacteria in the genus Providencia isolated from wild Drosophila melanogaster.</title>
        <authorList>
            <person name="Galac M.R."/>
            <person name="Lazzaro B.P."/>
        </authorList>
    </citation>
    <scope>NUCLEOTIDE SEQUENCE [LARGE SCALE GENOMIC DNA]</scope>
    <source>
        <strain evidence="2 3">DSM 19967</strain>
    </source>
</reference>